<evidence type="ECO:0000313" key="11">
    <source>
        <dbReference type="EMBL" id="THD24768.1"/>
    </source>
</evidence>
<feature type="region of interest" description="Disordered" evidence="7">
    <location>
        <begin position="455"/>
        <end position="539"/>
    </location>
</feature>
<sequence length="737" mass="80355">MTCHDSFIGSTQMDHSLTQLNTWLTSQAIKVPNGWVDACVEWLVSEHGGLDACSHLTRDDWCRLVYEQWLHSDLRELSCPVLPSSSNLTRTVTVSRSGQSSLAGSVKCMKLEGELCLQVVGMYNVGESYYSQLRQHEGNISVNLPYLDNLEADLGHDPDHTQMTQAFSQTVGRGTQPASTGLQSTSASKSMALFLTDGVAQIKAIEIGTLSPRSGQRTLSVCELAQRLRPGVKVRLRGPLMLRSNVLILPAGALLTLSHPQLQVLGGEVDELLESPDGNVMFQLGLILAKKLNVAIGEDGVLPSWFPCIATRTATSNSPTVTEAPSVTSTLSVTGSQRDGPHQPPPAASNSPAMEPWDDNGFDDAVLNEAAQNMEANINRSTSGPSAAVFSSSTNSVARSSNLSNVPQRFDEADRSLEDEVDPDVFAEAMHELDSATCDQPKPTKLCTLVNLPEYPTHKNELPSTSHATSIQKSSNSHMMENKVQPPQKVQSSSCIPEDNDLIPPAPKRKPWERKPSAVTRKLSPSFSSNALAKPESDKSIESVPVQNLKFHPFCYIEDMYEELFRADTKSSVPPRRVYTIRGLLITLLSPLEHHQGARWTLAARLADGSAIVDVNISSELLTEWIGLTAAESESLCQMSRALASGTTNAVALQEAQKHRTRLRTALFNCQSRLSNLAGLFDLTPPPLTRTSLCKPDTDSTSQDRPVLVAFRELDATWLRELHDRVSARGVLGKLPN</sequence>
<evidence type="ECO:0000256" key="7">
    <source>
        <dbReference type="SAM" id="MobiDB-lite"/>
    </source>
</evidence>
<proteinExistence type="inferred from homology"/>
<protein>
    <recommendedName>
        <fullName evidence="3">RecQ-mediated genome instability protein 1</fullName>
    </recommendedName>
</protein>
<dbReference type="AlphaFoldDB" id="A0A4E0RTM2"/>
<evidence type="ECO:0000256" key="3">
    <source>
        <dbReference type="ARBA" id="ARBA00018987"/>
    </source>
</evidence>
<dbReference type="InterPro" id="IPR049363">
    <property type="entry name" value="RMI1_N"/>
</dbReference>
<feature type="compositionally biased region" description="Polar residues" evidence="7">
    <location>
        <begin position="462"/>
        <end position="479"/>
    </location>
</feature>
<feature type="compositionally biased region" description="Polar residues" evidence="7">
    <location>
        <begin position="315"/>
        <end position="337"/>
    </location>
</feature>
<comment type="similarity">
    <text evidence="2">Belongs to the RMI1 family.</text>
</comment>
<dbReference type="Gene3D" id="2.40.50.770">
    <property type="entry name" value="RecQ-mediated genome instability protein Rmi1, C-terminal domain"/>
    <property type="match status" value="1"/>
</dbReference>
<evidence type="ECO:0000259" key="8">
    <source>
        <dbReference type="Pfam" id="PF08585"/>
    </source>
</evidence>
<dbReference type="Gene3D" id="1.10.8.1020">
    <property type="entry name" value="RecQ-mediated genome instability protein 1, N-terminal domain"/>
    <property type="match status" value="1"/>
</dbReference>
<dbReference type="Pfam" id="PF08585">
    <property type="entry name" value="RMI1_N_C"/>
    <property type="match status" value="1"/>
</dbReference>
<dbReference type="SMART" id="SM01161">
    <property type="entry name" value="DUF1767"/>
    <property type="match status" value="1"/>
</dbReference>
<gene>
    <name evidence="11" type="ORF">D915_004258</name>
</gene>
<dbReference type="GO" id="GO:0000724">
    <property type="term" value="P:double-strand break repair via homologous recombination"/>
    <property type="evidence" value="ECO:0007669"/>
    <property type="project" value="TreeGrafter"/>
</dbReference>
<keyword evidence="12" id="KW-1185">Reference proteome</keyword>
<comment type="caution">
    <text evidence="11">The sequence shown here is derived from an EMBL/GenBank/DDBJ whole genome shotgun (WGS) entry which is preliminary data.</text>
</comment>
<comment type="subcellular location">
    <subcellularLocation>
        <location evidence="1">Nucleus</location>
    </subcellularLocation>
</comment>
<name>A0A4E0RTM2_FASHE</name>
<keyword evidence="11" id="KW-0675">Receptor</keyword>
<dbReference type="PANTHER" id="PTHR14790">
    <property type="entry name" value="RECQ-MEDIATED GENOME INSTABILITY PROTEIN 1 RMI1"/>
    <property type="match status" value="1"/>
</dbReference>
<feature type="region of interest" description="Disordered" evidence="7">
    <location>
        <begin position="315"/>
        <end position="362"/>
    </location>
</feature>
<accession>A0A4E0RTM2</accession>
<evidence type="ECO:0000256" key="1">
    <source>
        <dbReference type="ARBA" id="ARBA00004123"/>
    </source>
</evidence>
<dbReference type="GO" id="GO:0031422">
    <property type="term" value="C:RecQ family helicase-topoisomerase III complex"/>
    <property type="evidence" value="ECO:0007669"/>
    <property type="project" value="TreeGrafter"/>
</dbReference>
<evidence type="ECO:0000313" key="12">
    <source>
        <dbReference type="Proteomes" id="UP000230066"/>
    </source>
</evidence>
<dbReference type="GO" id="GO:0006260">
    <property type="term" value="P:DNA replication"/>
    <property type="evidence" value="ECO:0007669"/>
    <property type="project" value="UniProtKB-KW"/>
</dbReference>
<dbReference type="InterPro" id="IPR042470">
    <property type="entry name" value="RMI1_N_C_sf"/>
</dbReference>
<dbReference type="GO" id="GO:0000712">
    <property type="term" value="P:resolution of meiotic recombination intermediates"/>
    <property type="evidence" value="ECO:0007669"/>
    <property type="project" value="TreeGrafter"/>
</dbReference>
<dbReference type="GO" id="GO:0016604">
    <property type="term" value="C:nuclear body"/>
    <property type="evidence" value="ECO:0007669"/>
    <property type="project" value="TreeGrafter"/>
</dbReference>
<dbReference type="PANTHER" id="PTHR14790:SF15">
    <property type="entry name" value="RECQ-MEDIATED GENOME INSTABILITY PROTEIN 1"/>
    <property type="match status" value="1"/>
</dbReference>
<dbReference type="GO" id="GO:0000166">
    <property type="term" value="F:nucleotide binding"/>
    <property type="evidence" value="ECO:0007669"/>
    <property type="project" value="InterPro"/>
</dbReference>
<feature type="domain" description="RecQ mediated genome instability protein 1 OB-fold" evidence="8">
    <location>
        <begin position="107"/>
        <end position="274"/>
    </location>
</feature>
<evidence type="ECO:0000256" key="5">
    <source>
        <dbReference type="ARBA" id="ARBA00023242"/>
    </source>
</evidence>
<keyword evidence="4" id="KW-0235">DNA replication</keyword>
<evidence type="ECO:0000259" key="9">
    <source>
        <dbReference type="Pfam" id="PF16099"/>
    </source>
</evidence>
<keyword evidence="5" id="KW-0539">Nucleus</keyword>
<evidence type="ECO:0000259" key="10">
    <source>
        <dbReference type="Pfam" id="PF21000"/>
    </source>
</evidence>
<dbReference type="InterPro" id="IPR032199">
    <property type="entry name" value="RMI1_C"/>
</dbReference>
<dbReference type="InterPro" id="IPR044881">
    <property type="entry name" value="RMI1_N_N_sf"/>
</dbReference>
<evidence type="ECO:0000256" key="2">
    <source>
        <dbReference type="ARBA" id="ARBA00006395"/>
    </source>
</evidence>
<evidence type="ECO:0000256" key="6">
    <source>
        <dbReference type="ARBA" id="ARBA00024977"/>
    </source>
</evidence>
<organism evidence="11 12">
    <name type="scientific">Fasciola hepatica</name>
    <name type="common">Liver fluke</name>
    <dbReference type="NCBI Taxonomy" id="6192"/>
    <lineage>
        <taxon>Eukaryota</taxon>
        <taxon>Metazoa</taxon>
        <taxon>Spiralia</taxon>
        <taxon>Lophotrochozoa</taxon>
        <taxon>Platyhelminthes</taxon>
        <taxon>Trematoda</taxon>
        <taxon>Digenea</taxon>
        <taxon>Plagiorchiida</taxon>
        <taxon>Echinostomata</taxon>
        <taxon>Echinostomatoidea</taxon>
        <taxon>Fasciolidae</taxon>
        <taxon>Fasciola</taxon>
    </lineage>
</organism>
<reference evidence="11" key="1">
    <citation type="submission" date="2019-03" db="EMBL/GenBank/DDBJ databases">
        <title>Improved annotation for the trematode Fasciola hepatica.</title>
        <authorList>
            <person name="Choi Y.-J."/>
            <person name="Martin J."/>
            <person name="Mitreva M."/>
        </authorList>
    </citation>
    <scope>NUCLEOTIDE SEQUENCE [LARGE SCALE GENOMIC DNA]</scope>
</reference>
<dbReference type="Proteomes" id="UP000230066">
    <property type="component" value="Unassembled WGS sequence"/>
</dbReference>
<dbReference type="Pfam" id="PF21000">
    <property type="entry name" value="RMI1_N_N"/>
    <property type="match status" value="1"/>
</dbReference>
<dbReference type="InterPro" id="IPR013894">
    <property type="entry name" value="RMI1_OB"/>
</dbReference>
<dbReference type="EMBL" id="JXXN02001441">
    <property type="protein sequence ID" value="THD24768.1"/>
    <property type="molecule type" value="Genomic_DNA"/>
</dbReference>
<comment type="function">
    <text evidence="6">Essential component of the RMI complex, a complex that plays an important role in the processing of homologous recombination intermediates to limit DNA crossover formation in cells. Promotes TOP3A binding to double Holliday junctions (DHJ) and hence stimulates TOP3A-mediated dissolution. Required for BLM phosphorylation during mitosis. Within the BLM complex, required for BLM and TOP3A stability.</text>
</comment>
<dbReference type="Pfam" id="PF16099">
    <property type="entry name" value="RMI1_C"/>
    <property type="match status" value="1"/>
</dbReference>
<evidence type="ECO:0000256" key="4">
    <source>
        <dbReference type="ARBA" id="ARBA00022705"/>
    </source>
</evidence>
<feature type="domain" description="RecQ-mediated genome instability protein 1 C-terminal OB-fold" evidence="9">
    <location>
        <begin position="552"/>
        <end position="726"/>
    </location>
</feature>
<feature type="domain" description="RMI1 N-terminal" evidence="10">
    <location>
        <begin position="24"/>
        <end position="76"/>
    </location>
</feature>